<evidence type="ECO:0000256" key="5">
    <source>
        <dbReference type="PIRSR" id="PIRSR000097-2"/>
    </source>
</evidence>
<evidence type="ECO:0000313" key="9">
    <source>
        <dbReference type="Proteomes" id="UP000029003"/>
    </source>
</evidence>
<organism evidence="8 9">
    <name type="scientific">Bifidobacterium thermacidophilum subsp. thermacidophilum</name>
    <dbReference type="NCBI Taxonomy" id="79262"/>
    <lineage>
        <taxon>Bacteria</taxon>
        <taxon>Bacillati</taxon>
        <taxon>Actinomycetota</taxon>
        <taxon>Actinomycetes</taxon>
        <taxon>Bifidobacteriales</taxon>
        <taxon>Bifidobacteriaceae</taxon>
        <taxon>Bifidobacterium</taxon>
    </lineage>
</organism>
<dbReference type="AlphaFoldDB" id="A0A087EAK5"/>
<evidence type="ECO:0000256" key="6">
    <source>
        <dbReference type="PIRSR" id="PIRSR000097-3"/>
    </source>
</evidence>
<proteinExistence type="inferred from homology"/>
<evidence type="ECO:0000256" key="2">
    <source>
        <dbReference type="ARBA" id="ARBA00022857"/>
    </source>
</evidence>
<feature type="site" description="Lowers pKa of active site Tyr" evidence="6">
    <location>
        <position position="79"/>
    </location>
</feature>
<dbReference type="EC" id="1.1.1.188" evidence="8"/>
<protein>
    <submittedName>
        <fullName evidence="8">2,5-didehydrogluconate reductase</fullName>
        <ecNumber evidence="8">1.1.1.188</ecNumber>
    </submittedName>
</protein>
<accession>A0A087EAK5</accession>
<dbReference type="PROSITE" id="PS00062">
    <property type="entry name" value="ALDOKETO_REDUCTASE_2"/>
    <property type="match status" value="1"/>
</dbReference>
<dbReference type="PANTHER" id="PTHR43827:SF3">
    <property type="entry name" value="NADP-DEPENDENT OXIDOREDUCTASE DOMAIN-CONTAINING PROTEIN"/>
    <property type="match status" value="1"/>
</dbReference>
<dbReference type="PRINTS" id="PR00069">
    <property type="entry name" value="ALDKETRDTASE"/>
</dbReference>
<reference evidence="8 9" key="1">
    <citation type="submission" date="2014-03" db="EMBL/GenBank/DDBJ databases">
        <title>Genomics of Bifidobacteria.</title>
        <authorList>
            <person name="Ventura M."/>
            <person name="Milani C."/>
            <person name="Lugli G.A."/>
        </authorList>
    </citation>
    <scope>NUCLEOTIDE SEQUENCE [LARGE SCALE GENOMIC DNA]</scope>
    <source>
        <strain evidence="8 9">LMG 21395</strain>
    </source>
</reference>
<feature type="binding site" evidence="5">
    <location>
        <position position="112"/>
    </location>
    <ligand>
        <name>substrate</name>
    </ligand>
</feature>
<comment type="similarity">
    <text evidence="1">Belongs to the aldo/keto reductase family.</text>
</comment>
<dbReference type="SUPFAM" id="SSF51430">
    <property type="entry name" value="NAD(P)-linked oxidoreductase"/>
    <property type="match status" value="1"/>
</dbReference>
<dbReference type="PROSITE" id="PS00063">
    <property type="entry name" value="ALDOKETO_REDUCTASE_3"/>
    <property type="match status" value="1"/>
</dbReference>
<evidence type="ECO:0000256" key="3">
    <source>
        <dbReference type="ARBA" id="ARBA00023002"/>
    </source>
</evidence>
<dbReference type="PIRSF" id="PIRSF000097">
    <property type="entry name" value="AKR"/>
    <property type="match status" value="1"/>
</dbReference>
<dbReference type="EMBL" id="JGZT01000001">
    <property type="protein sequence ID" value="KFJ04806.1"/>
    <property type="molecule type" value="Genomic_DNA"/>
</dbReference>
<dbReference type="GO" id="GO:0047017">
    <property type="term" value="F:prostaglandin F synthase activity"/>
    <property type="evidence" value="ECO:0007669"/>
    <property type="project" value="UniProtKB-EC"/>
</dbReference>
<dbReference type="FunFam" id="3.20.20.100:FF:000015">
    <property type="entry name" value="Oxidoreductase, aldo/keto reductase family"/>
    <property type="match status" value="1"/>
</dbReference>
<dbReference type="PANTHER" id="PTHR43827">
    <property type="entry name" value="2,5-DIKETO-D-GLUCONIC ACID REDUCTASE"/>
    <property type="match status" value="1"/>
</dbReference>
<dbReference type="InterPro" id="IPR023210">
    <property type="entry name" value="NADP_OxRdtase_dom"/>
</dbReference>
<evidence type="ECO:0000313" key="8">
    <source>
        <dbReference type="EMBL" id="KFJ04806.1"/>
    </source>
</evidence>
<sequence>MRFTSCTDTFTLSNGTAIPCIGYGTFETPADEARTAVREALETGYRHIDTAAVYGNQEAVGEGIRDSGIPRDQLFVTSKLWNTERGYENTLKACEQTLNELGLDYLDLYLIHWPANRKQFGERAQELNAETWRAFEELYKSGRVKAIGLSNFLPHHIASLIPSAAITPMVDQLEVHPGWPQTTAVKYCQDHGIQVEAWGPFGHKDVLTNQTLVSIGEKYAKSSAQVCVRWALQHDVLPLPKSVHMNRMRSNIDVFDFELTDEDMQVIDELRGIGGACSDPDAVDF</sequence>
<feature type="active site" description="Proton donor" evidence="4">
    <location>
        <position position="54"/>
    </location>
</feature>
<evidence type="ECO:0000256" key="4">
    <source>
        <dbReference type="PIRSR" id="PIRSR000097-1"/>
    </source>
</evidence>
<feature type="domain" description="NADP-dependent oxidoreductase" evidence="7">
    <location>
        <begin position="22"/>
        <end position="270"/>
    </location>
</feature>
<comment type="caution">
    <text evidence="8">The sequence shown here is derived from an EMBL/GenBank/DDBJ whole genome shotgun (WGS) entry which is preliminary data.</text>
</comment>
<dbReference type="OrthoDB" id="9804790at2"/>
<dbReference type="Pfam" id="PF00248">
    <property type="entry name" value="Aldo_ket_red"/>
    <property type="match status" value="1"/>
</dbReference>
<dbReference type="InterPro" id="IPR020471">
    <property type="entry name" value="AKR"/>
</dbReference>
<evidence type="ECO:0000256" key="1">
    <source>
        <dbReference type="ARBA" id="ARBA00007905"/>
    </source>
</evidence>
<dbReference type="InterPro" id="IPR036812">
    <property type="entry name" value="NAD(P)_OxRdtase_dom_sf"/>
</dbReference>
<keyword evidence="2" id="KW-0521">NADP</keyword>
<dbReference type="Gene3D" id="3.20.20.100">
    <property type="entry name" value="NADP-dependent oxidoreductase domain"/>
    <property type="match status" value="1"/>
</dbReference>
<keyword evidence="3 8" id="KW-0560">Oxidoreductase</keyword>
<dbReference type="InterPro" id="IPR018170">
    <property type="entry name" value="Aldo/ket_reductase_CS"/>
</dbReference>
<dbReference type="PROSITE" id="PS00798">
    <property type="entry name" value="ALDOKETO_REDUCTASE_1"/>
    <property type="match status" value="1"/>
</dbReference>
<dbReference type="Proteomes" id="UP000029003">
    <property type="component" value="Unassembled WGS sequence"/>
</dbReference>
<evidence type="ECO:0000259" key="7">
    <source>
        <dbReference type="Pfam" id="PF00248"/>
    </source>
</evidence>
<gene>
    <name evidence="8" type="ORF">THER5_1613</name>
</gene>
<name>A0A087EAK5_9BIFI</name>
<dbReference type="CDD" id="cd19071">
    <property type="entry name" value="AKR_AKR1-5-like"/>
    <property type="match status" value="1"/>
</dbReference>
<dbReference type="RefSeq" id="WP_033520878.1">
    <property type="nucleotide sequence ID" value="NZ_JGZT01000001.1"/>
</dbReference>